<dbReference type="Proteomes" id="UP000250235">
    <property type="component" value="Unassembled WGS sequence"/>
</dbReference>
<proteinExistence type="predicted"/>
<dbReference type="AlphaFoldDB" id="A0A2Z7AUJ0"/>
<name>A0A2Z7AUJ0_9LAMI</name>
<organism evidence="1 2">
    <name type="scientific">Dorcoceras hygrometricum</name>
    <dbReference type="NCBI Taxonomy" id="472368"/>
    <lineage>
        <taxon>Eukaryota</taxon>
        <taxon>Viridiplantae</taxon>
        <taxon>Streptophyta</taxon>
        <taxon>Embryophyta</taxon>
        <taxon>Tracheophyta</taxon>
        <taxon>Spermatophyta</taxon>
        <taxon>Magnoliopsida</taxon>
        <taxon>eudicotyledons</taxon>
        <taxon>Gunneridae</taxon>
        <taxon>Pentapetalae</taxon>
        <taxon>asterids</taxon>
        <taxon>lamiids</taxon>
        <taxon>Lamiales</taxon>
        <taxon>Gesneriaceae</taxon>
        <taxon>Didymocarpoideae</taxon>
        <taxon>Trichosporeae</taxon>
        <taxon>Loxocarpinae</taxon>
        <taxon>Dorcoceras</taxon>
    </lineage>
</organism>
<accession>A0A2Z7AUJ0</accession>
<dbReference type="EMBL" id="KV014016">
    <property type="protein sequence ID" value="KZV22882.1"/>
    <property type="molecule type" value="Genomic_DNA"/>
</dbReference>
<keyword evidence="2" id="KW-1185">Reference proteome</keyword>
<evidence type="ECO:0000313" key="1">
    <source>
        <dbReference type="EMBL" id="KZV22882.1"/>
    </source>
</evidence>
<sequence length="142" mass="15281">MLTWIPDVGVSAYPAVASDQLLKALEELEEDRRIAKTSPLCSLLAMRGRAAISHSHLPAGLLALMRRVVNYHSSWVGQQQVELLMHLVFRFGVKMSGCSPYWGLTPRSLWGCCVCFPVCSSGFPGFAAGRDYDPAGGAPGGG</sequence>
<reference evidence="1 2" key="1">
    <citation type="journal article" date="2015" name="Proc. Natl. Acad. Sci. U.S.A.">
        <title>The resurrection genome of Boea hygrometrica: A blueprint for survival of dehydration.</title>
        <authorList>
            <person name="Xiao L."/>
            <person name="Yang G."/>
            <person name="Zhang L."/>
            <person name="Yang X."/>
            <person name="Zhao S."/>
            <person name="Ji Z."/>
            <person name="Zhou Q."/>
            <person name="Hu M."/>
            <person name="Wang Y."/>
            <person name="Chen M."/>
            <person name="Xu Y."/>
            <person name="Jin H."/>
            <person name="Xiao X."/>
            <person name="Hu G."/>
            <person name="Bao F."/>
            <person name="Hu Y."/>
            <person name="Wan P."/>
            <person name="Li L."/>
            <person name="Deng X."/>
            <person name="Kuang T."/>
            <person name="Xiang C."/>
            <person name="Zhu J.K."/>
            <person name="Oliver M.J."/>
            <person name="He Y."/>
        </authorList>
    </citation>
    <scope>NUCLEOTIDE SEQUENCE [LARGE SCALE GENOMIC DNA]</scope>
    <source>
        <strain evidence="2">cv. XS01</strain>
    </source>
</reference>
<gene>
    <name evidence="1" type="ORF">F511_08862</name>
</gene>
<evidence type="ECO:0000313" key="2">
    <source>
        <dbReference type="Proteomes" id="UP000250235"/>
    </source>
</evidence>
<protein>
    <submittedName>
        <fullName evidence="1">ABC transporter C family member 3-like</fullName>
    </submittedName>
</protein>